<dbReference type="PROSITE" id="PS50088">
    <property type="entry name" value="ANK_REPEAT"/>
    <property type="match status" value="6"/>
</dbReference>
<dbReference type="STRING" id="416450.A0A1V6QBC7"/>
<keyword evidence="2 3" id="KW-0040">ANK repeat</keyword>
<feature type="repeat" description="ANK" evidence="3">
    <location>
        <begin position="361"/>
        <end position="393"/>
    </location>
</feature>
<organism evidence="5 6">
    <name type="scientific">Penicillium antarcticum</name>
    <dbReference type="NCBI Taxonomy" id="416450"/>
    <lineage>
        <taxon>Eukaryota</taxon>
        <taxon>Fungi</taxon>
        <taxon>Dikarya</taxon>
        <taxon>Ascomycota</taxon>
        <taxon>Pezizomycotina</taxon>
        <taxon>Eurotiomycetes</taxon>
        <taxon>Eurotiomycetidae</taxon>
        <taxon>Eurotiales</taxon>
        <taxon>Aspergillaceae</taxon>
        <taxon>Penicillium</taxon>
    </lineage>
</organism>
<evidence type="ECO:0000313" key="5">
    <source>
        <dbReference type="EMBL" id="OQD86292.1"/>
    </source>
</evidence>
<dbReference type="SUPFAM" id="SSF48403">
    <property type="entry name" value="Ankyrin repeat"/>
    <property type="match status" value="3"/>
</dbReference>
<dbReference type="SMART" id="SM00248">
    <property type="entry name" value="ANK"/>
    <property type="match status" value="13"/>
</dbReference>
<dbReference type="InterPro" id="IPR036770">
    <property type="entry name" value="Ankyrin_rpt-contain_sf"/>
</dbReference>
<dbReference type="Proteomes" id="UP000191672">
    <property type="component" value="Unassembled WGS sequence"/>
</dbReference>
<feature type="region of interest" description="Disordered" evidence="4">
    <location>
        <begin position="582"/>
        <end position="625"/>
    </location>
</feature>
<feature type="repeat" description="ANK" evidence="3">
    <location>
        <begin position="248"/>
        <end position="280"/>
    </location>
</feature>
<dbReference type="EMBL" id="MDYN01000008">
    <property type="protein sequence ID" value="OQD86292.1"/>
    <property type="molecule type" value="Genomic_DNA"/>
</dbReference>
<proteinExistence type="predicted"/>
<feature type="repeat" description="ANK" evidence="3">
    <location>
        <begin position="873"/>
        <end position="905"/>
    </location>
</feature>
<accession>A0A1V6QBC7</accession>
<dbReference type="PANTHER" id="PTHR24123">
    <property type="entry name" value="ANKYRIN REPEAT-CONTAINING"/>
    <property type="match status" value="1"/>
</dbReference>
<dbReference type="Pfam" id="PF00023">
    <property type="entry name" value="Ank"/>
    <property type="match status" value="1"/>
</dbReference>
<dbReference type="Pfam" id="PF12796">
    <property type="entry name" value="Ank_2"/>
    <property type="match status" value="5"/>
</dbReference>
<comment type="caution">
    <text evidence="5">The sequence shown here is derived from an EMBL/GenBank/DDBJ whole genome shotgun (WGS) entry which is preliminary data.</text>
</comment>
<evidence type="ECO:0000256" key="3">
    <source>
        <dbReference type="PROSITE-ProRule" id="PRU00023"/>
    </source>
</evidence>
<dbReference type="InterPro" id="IPR002110">
    <property type="entry name" value="Ankyrin_rpt"/>
</dbReference>
<dbReference type="PROSITE" id="PS50297">
    <property type="entry name" value="ANK_REP_REGION"/>
    <property type="match status" value="6"/>
</dbReference>
<reference evidence="6" key="1">
    <citation type="journal article" date="2017" name="Nat. Microbiol.">
        <title>Global analysis of biosynthetic gene clusters reveals vast potential of secondary metabolite production in Penicillium species.</title>
        <authorList>
            <person name="Nielsen J.C."/>
            <person name="Grijseels S."/>
            <person name="Prigent S."/>
            <person name="Ji B."/>
            <person name="Dainat J."/>
            <person name="Nielsen K.F."/>
            <person name="Frisvad J.C."/>
            <person name="Workman M."/>
            <person name="Nielsen J."/>
        </authorList>
    </citation>
    <scope>NUCLEOTIDE SEQUENCE [LARGE SCALE GENOMIC DNA]</scope>
    <source>
        <strain evidence="6">IBT 31811</strain>
    </source>
</reference>
<protein>
    <submittedName>
        <fullName evidence="5">Uncharacterized protein</fullName>
    </submittedName>
</protein>
<gene>
    <name evidence="5" type="ORF">PENANT_c008G07669</name>
</gene>
<dbReference type="InterPro" id="IPR051165">
    <property type="entry name" value="Multifunctional_ANK_Repeat"/>
</dbReference>
<keyword evidence="6" id="KW-1185">Reference proteome</keyword>
<dbReference type="PANTHER" id="PTHR24123:SF33">
    <property type="entry name" value="PROTEIN HOS4"/>
    <property type="match status" value="1"/>
</dbReference>
<feature type="compositionally biased region" description="Acidic residues" evidence="4">
    <location>
        <begin position="598"/>
        <end position="614"/>
    </location>
</feature>
<sequence length="1049" mass="116555">MAASDIAGHTPQGLLPQSAYQGNLAQVRALLENGEDHRIWDKFGWTALHWAIVGGQLNVVKQLLEHNAEYQQPDLDLRNMSQEQVESYADALPPIIVAAQRQKLDQNAVDIFCELVHYLEIPDNKLPAPKFNAIWRQGAFDTTRFTANMWRVIGKAEYHCGFGYTIPHVGGVGRQDLKNRRADVTEWKSVLMQCAIRDSQWEVLQMLIKAGADVNSGNPLWYAAFRSDARYVECLADHGADINAALSDGRTALHEAVMNGYLDTIIALVDRGAAVNPQQTQEYCELSQHINSRLSTKDFNFWFARRGASTLMQACGFLLGRNDKFRRKNPADQIQTPEEKTMGIVTFLLSKGADPSLKEHRGMTALHFAVLQPHVPLVKALVEAGASVEASDCEGRIPLHYLSRCDDNVDEADLREVICLLCQNKDHKFSQSLLNKPVLRPSQLCEYPRSGIRSRMITQRTWEGNRSYFNDVEDDSHTALDIALLSSRWKVVHALTSLGAILPTNTIPERALICAIKELEVSPVRFLLQNGFKAPDRSLITLLRSFLDLKSKRDAAGDLETRLRPIMKLLILAGADVNFNETDQVSPNVDEKAGMKNDEEDDEDEEDEDEDEDEGGSRMKVEERIKNGPKISTPLNLAASIGGLRNILEDLLLSGADVYGFSSLAFDPILNAAVYGNSQDLQLLLEYALSHPNESHWSMFLGNVPKEDDPVVYLCHCLKQAGALDRANFQGRTLLHLAAEQGNETLLKSLIIHGARIDILDNQGLRAIECAAMLRHAHIFESLLTADYETDPRSHEHTKFGKSKCEADLALLNPQTNPEVMSSLLRLAPEYILNRYLGREVCPTVYAAVVYGSIDLLLVLLNHNAEIEAGDCYGWRPLHHACYRGQAAMVQALIAKGADIHCSTDAWNDRNDKPTGLYLSSPWAGTPLHLAAMGGHLDIVRVLLDLGVDVHASTVTKNMDFPCWSPGHGPTALHLALDTGVYYGRQGEMLSNDRLKIAQLLVDAGSMVSGVANKMNLGERSRFYEFPDLWAALKAGDMNLAENEAREQA</sequence>
<evidence type="ECO:0000256" key="1">
    <source>
        <dbReference type="ARBA" id="ARBA00022737"/>
    </source>
</evidence>
<dbReference type="PRINTS" id="PR01415">
    <property type="entry name" value="ANKYRIN"/>
</dbReference>
<feature type="compositionally biased region" description="Basic and acidic residues" evidence="4">
    <location>
        <begin position="615"/>
        <end position="625"/>
    </location>
</feature>
<evidence type="ECO:0000256" key="2">
    <source>
        <dbReference type="ARBA" id="ARBA00023043"/>
    </source>
</evidence>
<dbReference type="Gene3D" id="1.25.40.20">
    <property type="entry name" value="Ankyrin repeat-containing domain"/>
    <property type="match status" value="5"/>
</dbReference>
<feature type="repeat" description="ANK" evidence="3">
    <location>
        <begin position="730"/>
        <end position="762"/>
    </location>
</feature>
<keyword evidence="1" id="KW-0677">Repeat</keyword>
<feature type="repeat" description="ANK" evidence="3">
    <location>
        <begin position="43"/>
        <end position="75"/>
    </location>
</feature>
<evidence type="ECO:0000313" key="6">
    <source>
        <dbReference type="Proteomes" id="UP000191672"/>
    </source>
</evidence>
<evidence type="ECO:0000256" key="4">
    <source>
        <dbReference type="SAM" id="MobiDB-lite"/>
    </source>
</evidence>
<dbReference type="AlphaFoldDB" id="A0A1V6QBC7"/>
<feature type="repeat" description="ANK" evidence="3">
    <location>
        <begin position="923"/>
        <end position="955"/>
    </location>
</feature>
<name>A0A1V6QBC7_9EURO</name>